<feature type="signal peptide" evidence="1">
    <location>
        <begin position="1"/>
        <end position="22"/>
    </location>
</feature>
<keyword evidence="1" id="KW-0732">Signal</keyword>
<gene>
    <name evidence="2" type="ORF">D9613_010178</name>
</gene>
<protein>
    <recommendedName>
        <fullName evidence="4">CC domain-containing protein</fullName>
    </recommendedName>
</protein>
<organism evidence="2 3">
    <name type="scientific">Agrocybe pediades</name>
    <dbReference type="NCBI Taxonomy" id="84607"/>
    <lineage>
        <taxon>Eukaryota</taxon>
        <taxon>Fungi</taxon>
        <taxon>Dikarya</taxon>
        <taxon>Basidiomycota</taxon>
        <taxon>Agaricomycotina</taxon>
        <taxon>Agaricomycetes</taxon>
        <taxon>Agaricomycetidae</taxon>
        <taxon>Agaricales</taxon>
        <taxon>Agaricineae</taxon>
        <taxon>Strophariaceae</taxon>
        <taxon>Agrocybe</taxon>
    </lineage>
</organism>
<feature type="chain" id="PRO_5034620609" description="CC domain-containing protein" evidence="1">
    <location>
        <begin position="23"/>
        <end position="106"/>
    </location>
</feature>
<evidence type="ECO:0000313" key="2">
    <source>
        <dbReference type="EMBL" id="KAF4618454.1"/>
    </source>
</evidence>
<evidence type="ECO:0008006" key="4">
    <source>
        <dbReference type="Google" id="ProtNLM"/>
    </source>
</evidence>
<proteinExistence type="predicted"/>
<comment type="caution">
    <text evidence="2">The sequence shown here is derived from an EMBL/GenBank/DDBJ whole genome shotgun (WGS) entry which is preliminary data.</text>
</comment>
<dbReference type="AlphaFoldDB" id="A0A8H4QVV3"/>
<dbReference type="Proteomes" id="UP000521872">
    <property type="component" value="Unassembled WGS sequence"/>
</dbReference>
<dbReference type="EMBL" id="JAACJL010000017">
    <property type="protein sequence ID" value="KAF4618454.1"/>
    <property type="molecule type" value="Genomic_DNA"/>
</dbReference>
<keyword evidence="3" id="KW-1185">Reference proteome</keyword>
<reference evidence="2 3" key="1">
    <citation type="submission" date="2019-12" db="EMBL/GenBank/DDBJ databases">
        <authorList>
            <person name="Floudas D."/>
            <person name="Bentzer J."/>
            <person name="Ahren D."/>
            <person name="Johansson T."/>
            <person name="Persson P."/>
            <person name="Tunlid A."/>
        </authorList>
    </citation>
    <scope>NUCLEOTIDE SEQUENCE [LARGE SCALE GENOMIC DNA]</scope>
    <source>
        <strain evidence="2 3">CBS 102.39</strain>
    </source>
</reference>
<accession>A0A8H4QVV3</accession>
<sequence>MFKVAFSFVFAALFAEQALVYGQTIPVGGLCAGIAGPVAGSCVSGSRCCNVSPDQSLCAAVTTCPSQFVPVGGLCNSIAGPSKFPCFPGTTCCITSPDLGSCRASC</sequence>
<name>A0A8H4QVV3_9AGAR</name>
<evidence type="ECO:0000313" key="3">
    <source>
        <dbReference type="Proteomes" id="UP000521872"/>
    </source>
</evidence>
<evidence type="ECO:0000256" key="1">
    <source>
        <dbReference type="SAM" id="SignalP"/>
    </source>
</evidence>